<accession>A0A2W1M1L9</accession>
<dbReference type="AlphaFoldDB" id="A0A2W1M1L9"/>
<evidence type="ECO:0000313" key="4">
    <source>
        <dbReference type="Proteomes" id="UP000249522"/>
    </source>
</evidence>
<feature type="domain" description="BIG2" evidence="2">
    <location>
        <begin position="46"/>
        <end position="129"/>
    </location>
</feature>
<evidence type="ECO:0000259" key="2">
    <source>
        <dbReference type="SMART" id="SM00635"/>
    </source>
</evidence>
<evidence type="ECO:0000256" key="1">
    <source>
        <dbReference type="SAM" id="SignalP"/>
    </source>
</evidence>
<dbReference type="RefSeq" id="WP_111144774.1">
    <property type="nucleotide sequence ID" value="NZ_QKRB01000006.1"/>
</dbReference>
<evidence type="ECO:0000313" key="3">
    <source>
        <dbReference type="EMBL" id="PZD97811.1"/>
    </source>
</evidence>
<feature type="domain" description="BIG2" evidence="2">
    <location>
        <begin position="567"/>
        <end position="647"/>
    </location>
</feature>
<feature type="chain" id="PRO_5015945558" evidence="1">
    <location>
        <begin position="42"/>
        <end position="735"/>
    </location>
</feature>
<dbReference type="OrthoDB" id="503324at2"/>
<feature type="domain" description="BIG2" evidence="2">
    <location>
        <begin position="310"/>
        <end position="393"/>
    </location>
</feature>
<reference evidence="3 4" key="1">
    <citation type="submission" date="2018-06" db="EMBL/GenBank/DDBJ databases">
        <title>Paenibacillus imtechensis sp. nov.</title>
        <authorList>
            <person name="Pinnaka A.K."/>
            <person name="Singh H."/>
            <person name="Kaur M."/>
        </authorList>
    </citation>
    <scope>NUCLEOTIDE SEQUENCE [LARGE SCALE GENOMIC DNA]</scope>
    <source>
        <strain evidence="3 4">SMB1</strain>
    </source>
</reference>
<proteinExistence type="predicted"/>
<comment type="caution">
    <text evidence="3">The sequence shown here is derived from an EMBL/GenBank/DDBJ whole genome shotgun (WGS) entry which is preliminary data.</text>
</comment>
<dbReference type="InterPro" id="IPR008964">
    <property type="entry name" value="Invasin/intimin_cell_adhesion"/>
</dbReference>
<dbReference type="Proteomes" id="UP000249522">
    <property type="component" value="Unassembled WGS sequence"/>
</dbReference>
<dbReference type="EMBL" id="QKRB01000006">
    <property type="protein sequence ID" value="PZD97811.1"/>
    <property type="molecule type" value="Genomic_DNA"/>
</dbReference>
<protein>
    <submittedName>
        <fullName evidence="3">Bacterial surface protein</fullName>
    </submittedName>
</protein>
<keyword evidence="1" id="KW-0732">Signal</keyword>
<sequence length="735" mass="76071">MYDSPFRTTNTYARKPKRSWLLSALLAVVMISQLFAGMATAAETVDSIAFESVPSPLSLYVGDDAHQLKVWASISGGTAATRDITSEATWTSSNSSVVKVSKGLLTPAGEGSATITVKYQTASAITLQVKVLYQYDKVEIRSAGSVLTTQQNIELGKTLSLNLAAYQGSSLTDVTADAAWSSSSSSVAAVNADGDVTLLAAGTAVITGSYKGRSSSVTLKVTSPYSSISISSEELLELKVGDDDKQVTASAVRKTGGSENVTADAAWHSGNTAVATVNKGLIHPVGAGTTTITVTHLGASKTVSVVVRPSHQAMKLSRDKALHMIITDAPEALTVSVLDDADKAPVDVTHVAEWTSSNVYTATVSGGVVTPKAVGTTKITATYKGLSRSLDVTVYPSLAEIKLGVSTIDGFLEGSGALPKAQGLTIAGETADVSSLVTWASSKPEVAAIEDGKWVAKSVGEAVLTASAGGKSAEVHIVIHEKPLALLSETSQISVVIGKETDLPSLRLVYQNGEEEEDLADKVTWKSSSTNLLIKNGKLKGLLASNVTLTASYLGKTVSIKVAIEQEITKLTAEPVSVTLNPGKSKAVKVTGYYKDGSKVSLASKINWTSGNESIFIMKGSTVKAVSTGSSKLTGTYQGKTVTVNVMVVPKLKKLTASSASLKLSTGAASSVTVTALLDTGTIVSQNVTDAAVWTSSNTKVATVTDGKITAVSKGSATIKATYGGKTVSVRVSIK</sequence>
<feature type="domain" description="BIG2" evidence="2">
    <location>
        <begin position="224"/>
        <end position="306"/>
    </location>
</feature>
<name>A0A2W1M1L9_9BACL</name>
<feature type="domain" description="BIG2" evidence="2">
    <location>
        <begin position="142"/>
        <end position="220"/>
    </location>
</feature>
<feature type="signal peptide" evidence="1">
    <location>
        <begin position="1"/>
        <end position="41"/>
    </location>
</feature>
<dbReference type="InterPro" id="IPR003343">
    <property type="entry name" value="Big_2"/>
</dbReference>
<feature type="domain" description="BIG2" evidence="2">
    <location>
        <begin position="649"/>
        <end position="733"/>
    </location>
</feature>
<organism evidence="3 4">
    <name type="scientific">Paenibacillus sambharensis</name>
    <dbReference type="NCBI Taxonomy" id="1803190"/>
    <lineage>
        <taxon>Bacteria</taxon>
        <taxon>Bacillati</taxon>
        <taxon>Bacillota</taxon>
        <taxon>Bacilli</taxon>
        <taxon>Bacillales</taxon>
        <taxon>Paenibacillaceae</taxon>
        <taxon>Paenibacillus</taxon>
    </lineage>
</organism>
<gene>
    <name evidence="3" type="ORF">DNH61_00695</name>
</gene>
<dbReference type="SUPFAM" id="SSF49373">
    <property type="entry name" value="Invasin/intimin cell-adhesion fragments"/>
    <property type="match status" value="5"/>
</dbReference>
<feature type="domain" description="BIG2" evidence="2">
    <location>
        <begin position="404"/>
        <end position="478"/>
    </location>
</feature>
<keyword evidence="4" id="KW-1185">Reference proteome</keyword>
<dbReference type="SMART" id="SM00635">
    <property type="entry name" value="BID_2"/>
    <property type="match status" value="7"/>
</dbReference>
<dbReference type="Gene3D" id="2.60.40.1080">
    <property type="match status" value="8"/>
</dbReference>